<dbReference type="SUPFAM" id="SSF49313">
    <property type="entry name" value="Cadherin-like"/>
    <property type="match status" value="2"/>
</dbReference>
<keyword evidence="3" id="KW-0175">Coiled coil</keyword>
<feature type="chain" id="PRO_5020180289" description="Fibronectin type III-like domain-containing protein" evidence="6">
    <location>
        <begin position="38"/>
        <end position="1414"/>
    </location>
</feature>
<dbReference type="Pfam" id="PF01915">
    <property type="entry name" value="Glyco_hydro_3_C"/>
    <property type="match status" value="1"/>
</dbReference>
<dbReference type="GO" id="GO:0005975">
    <property type="term" value="P:carbohydrate metabolic process"/>
    <property type="evidence" value="ECO:0007669"/>
    <property type="project" value="InterPro"/>
</dbReference>
<keyword evidence="6" id="KW-0732">Signal</keyword>
<dbReference type="Gene3D" id="3.40.50.1700">
    <property type="entry name" value="Glycoside hydrolase family 3 C-terminal domain"/>
    <property type="match status" value="1"/>
</dbReference>
<dbReference type="GO" id="GO:0016020">
    <property type="term" value="C:membrane"/>
    <property type="evidence" value="ECO:0007669"/>
    <property type="project" value="InterPro"/>
</dbReference>
<dbReference type="InterPro" id="IPR015919">
    <property type="entry name" value="Cadherin-like_sf"/>
</dbReference>
<dbReference type="OrthoDB" id="98455at2"/>
<dbReference type="RefSeq" id="WP_129224341.1">
    <property type="nucleotide sequence ID" value="NZ_SDOZ01000002.1"/>
</dbReference>
<keyword evidence="9" id="KW-1185">Reference proteome</keyword>
<keyword evidence="5" id="KW-0472">Membrane</keyword>
<dbReference type="InterPro" id="IPR017853">
    <property type="entry name" value="GH"/>
</dbReference>
<evidence type="ECO:0000313" key="8">
    <source>
        <dbReference type="EMBL" id="RXZ61547.1"/>
    </source>
</evidence>
<dbReference type="Pfam" id="PF05345">
    <property type="entry name" value="He_PIG"/>
    <property type="match status" value="2"/>
</dbReference>
<dbReference type="GO" id="GO:0004553">
    <property type="term" value="F:hydrolase activity, hydrolyzing O-glycosyl compounds"/>
    <property type="evidence" value="ECO:0007669"/>
    <property type="project" value="InterPro"/>
</dbReference>
<evidence type="ECO:0000256" key="1">
    <source>
        <dbReference type="ARBA" id="ARBA00005336"/>
    </source>
</evidence>
<evidence type="ECO:0000256" key="4">
    <source>
        <dbReference type="SAM" id="MobiDB-lite"/>
    </source>
</evidence>
<keyword evidence="5" id="KW-0812">Transmembrane</keyword>
<dbReference type="PROSITE" id="PS51257">
    <property type="entry name" value="PROKAR_LIPOPROTEIN"/>
    <property type="match status" value="1"/>
</dbReference>
<dbReference type="InterPro" id="IPR001764">
    <property type="entry name" value="Glyco_hydro_3_N"/>
</dbReference>
<dbReference type="SUPFAM" id="SSF52279">
    <property type="entry name" value="Beta-D-glucan exohydrolase, C-terminal domain"/>
    <property type="match status" value="1"/>
</dbReference>
<dbReference type="InterPro" id="IPR050288">
    <property type="entry name" value="Cellulose_deg_GH3"/>
</dbReference>
<comment type="caution">
    <text evidence="8">The sequence shown here is derived from an EMBL/GenBank/DDBJ whole genome shotgun (WGS) entry which is preliminary data.</text>
</comment>
<dbReference type="InterPro" id="IPR036962">
    <property type="entry name" value="Glyco_hydro_3_N_sf"/>
</dbReference>
<dbReference type="PANTHER" id="PTHR42715:SF10">
    <property type="entry name" value="BETA-GLUCOSIDASE"/>
    <property type="match status" value="1"/>
</dbReference>
<reference evidence="8 9" key="1">
    <citation type="journal article" date="2019" name="Gut">
        <title>Antibiotics-induced monodominance of a novel gut bacterial order.</title>
        <authorList>
            <person name="Hildebrand F."/>
            <person name="Moitinho-Silva L."/>
            <person name="Blasche S."/>
            <person name="Jahn M.T."/>
            <person name="Gossmann T.I."/>
            <person name="Heuerta-Cepas J."/>
            <person name="Hercog R."/>
            <person name="Luetge M."/>
            <person name="Bahram M."/>
            <person name="Pryszlak A."/>
            <person name="Alves R.J."/>
            <person name="Waszak S.M."/>
            <person name="Zhu A."/>
            <person name="Ye L."/>
            <person name="Costea P.I."/>
            <person name="Aalvink S."/>
            <person name="Belzer C."/>
            <person name="Forslund S.K."/>
            <person name="Sunagawa S."/>
            <person name="Hentschel U."/>
            <person name="Merten C."/>
            <person name="Patil K.R."/>
            <person name="Benes V."/>
            <person name="Bork P."/>
        </authorList>
    </citation>
    <scope>NUCLEOTIDE SEQUENCE [LARGE SCALE GENOMIC DNA]</scope>
    <source>
        <strain evidence="8 9">HDS1380</strain>
    </source>
</reference>
<dbReference type="SMART" id="SM01217">
    <property type="entry name" value="Fn3_like"/>
    <property type="match status" value="1"/>
</dbReference>
<dbReference type="Proteomes" id="UP000291269">
    <property type="component" value="Unassembled WGS sequence"/>
</dbReference>
<gene>
    <name evidence="8" type="ORF">ESZ91_03915</name>
</gene>
<feature type="coiled-coil region" evidence="3">
    <location>
        <begin position="46"/>
        <end position="73"/>
    </location>
</feature>
<dbReference type="InterPro" id="IPR036881">
    <property type="entry name" value="Glyco_hydro_3_C_sf"/>
</dbReference>
<accession>A0A4Q2KC48</accession>
<comment type="similarity">
    <text evidence="1">Belongs to the glycosyl hydrolase 3 family.</text>
</comment>
<dbReference type="SUPFAM" id="SSF51445">
    <property type="entry name" value="(Trans)glycosidases"/>
    <property type="match status" value="1"/>
</dbReference>
<feature type="domain" description="Fibronectin type III-like" evidence="7">
    <location>
        <begin position="463"/>
        <end position="545"/>
    </location>
</feature>
<dbReference type="Gene3D" id="3.20.20.300">
    <property type="entry name" value="Glycoside hydrolase, family 3, N-terminal domain"/>
    <property type="match status" value="1"/>
</dbReference>
<evidence type="ECO:0000256" key="6">
    <source>
        <dbReference type="SAM" id="SignalP"/>
    </source>
</evidence>
<dbReference type="InterPro" id="IPR013783">
    <property type="entry name" value="Ig-like_fold"/>
</dbReference>
<evidence type="ECO:0000259" key="7">
    <source>
        <dbReference type="SMART" id="SM01217"/>
    </source>
</evidence>
<dbReference type="InterPro" id="IPR002772">
    <property type="entry name" value="Glyco_hydro_3_C"/>
</dbReference>
<keyword evidence="2" id="KW-0378">Hydrolase</keyword>
<dbReference type="GO" id="GO:0005509">
    <property type="term" value="F:calcium ion binding"/>
    <property type="evidence" value="ECO:0007669"/>
    <property type="project" value="InterPro"/>
</dbReference>
<dbReference type="EMBL" id="SDOZ01000002">
    <property type="protein sequence ID" value="RXZ61547.1"/>
    <property type="molecule type" value="Genomic_DNA"/>
</dbReference>
<feature type="region of interest" description="Disordered" evidence="4">
    <location>
        <begin position="1297"/>
        <end position="1330"/>
    </location>
</feature>
<feature type="region of interest" description="Disordered" evidence="4">
    <location>
        <begin position="318"/>
        <end position="342"/>
    </location>
</feature>
<keyword evidence="5" id="KW-1133">Transmembrane helix</keyword>
<evidence type="ECO:0000256" key="2">
    <source>
        <dbReference type="ARBA" id="ARBA00022801"/>
    </source>
</evidence>
<evidence type="ECO:0000313" key="9">
    <source>
        <dbReference type="Proteomes" id="UP000291269"/>
    </source>
</evidence>
<dbReference type="PANTHER" id="PTHR42715">
    <property type="entry name" value="BETA-GLUCOSIDASE"/>
    <property type="match status" value="1"/>
</dbReference>
<feature type="transmembrane region" description="Helical" evidence="5">
    <location>
        <begin position="1387"/>
        <end position="1408"/>
    </location>
</feature>
<sequence>MAKISRVGKKRAFRAFACATMLALGLSCLSSPILSVGAEVMGAKGMTKYYADYDSLEETLSAAEQLTEDTAAEGDVLLKNQNKALPMRGNEWISVFGVSADSLIGAAPTGGQSTASAGGDKVADVLADAGFKVNPTLKNFYDNQSATIGQEEYAFNGKVTSSFSMYSDAAVVVLARTGGEGSDAKRVTSEEAGTNLLDEKDTASHVALAEKDGKTYKHYLMLTDSERALIKMVEEKFDKVVVVLNTSNAMEIEELRDDENIDAIINIDRPGEGGLAALGKILKGDINPSGGLVDEWYTDFTADPTWYNFGNNDQTGSKGAGSNTYMNEAGSSAGTTEGADGTTTDVISDTEGFHGIDYEEGIYLGYKYYETYYHDMYQIDADAAQQWWEENVTYAFGYGLSYTTFSFKSNGIYTDSALKNKLTAADQKTIASQLQSTYQKAAAVDTLYLPVTVTNTGSVAGKKTVQVYVSAPYETDSVVEKASVSLVGFAKTGILDPGESQTVVVSVNVQDMASWYSYYAQSDKVTKGAYIMESGEYTLRIMEDSHYDCSTVEKDGKYYVTDSEGVERAECYAEESFTLEQDIALEKDDYSGLQVSSLFTDGVNNNGEGMDKDTAVDESHFGNIRTKAMMKDQASGMTTMTRNASVSATDPSVVVKNDKNVASASIVNYTGVSVPTKPSEVKSTVNGFDLSFPKAPTAADLTFKDNVLDNWSYWDNYAVSSTYTGANDATKTYNKYYENDDDKGYVWSHTSVPTDWSQAKGTLGEYTNAGANGDKGAQKIKFYASSSSVNTIKFSDMAGADYNDEKWTEFLNQLTYDELCQVNTYCGYGTVNIDSVGKKVTVDRDGPNSINQEFQACAESLQAATWNTELAEKRGIIIGNIALITGFQGWYAPGADIHRSPFSGRNNEYFSQDGILGGYIGAALTQGVQSKGIICYAKHTLMNDQETDRGCLFTWCDEQAMRENYMKNFQMIFQEGGSQAGMTAYGRLAGKANTNNTNLSVELYQNEWGSHAYFVTDGYIGWNQRTNPDIMVRAGAQTILTTGNTEYLSGQTDPTTGEQPTGGFYKQGETLPDGKTAETEGVYIVQKGEDGKTYYEISYTQWYCVREMAHNVLYQVANSAGQFNGYGDLELDNGKLEATESLSVSNVSVSIESKLDKDSTVRYSLTGALPEGLTFDENTGTISGTPKESGTFNLTVNYVIDGWINKSATYVLTVDTAIQITAESSNFTEAAVGTEFYAEFTSDVYTSAEYNSITYSLKEGSSLPDGLTLNADGTITGSPEKAGTYTFTVVLTAKNEESGTNPAATPFAEGGDKGDGGKGDGGKGDGGNKDKTAETTFVIVVKGETTGGDTDITIEDLNDKISDLESTIKDLQNSLEGNTSSGCGSSVTGGAALVGAVVLLGATICMVVSRKKKN</sequence>
<dbReference type="PRINTS" id="PR00133">
    <property type="entry name" value="GLHYDRLASE3"/>
</dbReference>
<dbReference type="InterPro" id="IPR026891">
    <property type="entry name" value="Fn3-like"/>
</dbReference>
<dbReference type="Gene3D" id="2.60.40.10">
    <property type="entry name" value="Immunoglobulins"/>
    <property type="match status" value="3"/>
</dbReference>
<feature type="signal peptide" evidence="6">
    <location>
        <begin position="1"/>
        <end position="37"/>
    </location>
</feature>
<evidence type="ECO:0000256" key="3">
    <source>
        <dbReference type="SAM" id="Coils"/>
    </source>
</evidence>
<dbReference type="Pfam" id="PF14310">
    <property type="entry name" value="Fn3-like"/>
    <property type="match status" value="1"/>
</dbReference>
<proteinExistence type="inferred from homology"/>
<protein>
    <recommendedName>
        <fullName evidence="7">Fibronectin type III-like domain-containing protein</fullName>
    </recommendedName>
</protein>
<feature type="compositionally biased region" description="Basic and acidic residues" evidence="4">
    <location>
        <begin position="1310"/>
        <end position="1330"/>
    </location>
</feature>
<organism evidence="8 9">
    <name type="scientific">Candidatus Borkfalkia ceftriaxoniphila</name>
    <dbReference type="NCBI Taxonomy" id="2508949"/>
    <lineage>
        <taxon>Bacteria</taxon>
        <taxon>Bacillati</taxon>
        <taxon>Bacillota</taxon>
        <taxon>Clostridia</taxon>
        <taxon>Christensenellales</taxon>
        <taxon>Christensenellaceae</taxon>
        <taxon>Candidatus Borkfalkia</taxon>
    </lineage>
</organism>
<evidence type="ECO:0000256" key="5">
    <source>
        <dbReference type="SAM" id="Phobius"/>
    </source>
</evidence>
<feature type="compositionally biased region" description="Low complexity" evidence="4">
    <location>
        <begin position="328"/>
        <end position="342"/>
    </location>
</feature>
<dbReference type="Pfam" id="PF00933">
    <property type="entry name" value="Glyco_hydro_3"/>
    <property type="match status" value="1"/>
</dbReference>
<name>A0A4Q2KC48_9FIRM</name>